<dbReference type="Proteomes" id="UP000239290">
    <property type="component" value="Unassembled WGS sequence"/>
</dbReference>
<dbReference type="InterPro" id="IPR014914">
    <property type="entry name" value="RES_dom"/>
</dbReference>
<accession>A0A2S8J6K6</accession>
<reference evidence="3" key="1">
    <citation type="submission" date="2018-02" db="EMBL/GenBank/DDBJ databases">
        <title>Draft genome sequencing of Rhodococcus opacus KU647198.</title>
        <authorList>
            <person name="Zheng B.-X."/>
        </authorList>
    </citation>
    <scope>NUCLEOTIDE SEQUENCE [LARGE SCALE GENOMIC DNA]</scope>
    <source>
        <strain evidence="3">04-OD7</strain>
    </source>
</reference>
<organism evidence="2 3">
    <name type="scientific">Rhodococcus opacus</name>
    <name type="common">Nocardia opaca</name>
    <dbReference type="NCBI Taxonomy" id="37919"/>
    <lineage>
        <taxon>Bacteria</taxon>
        <taxon>Bacillati</taxon>
        <taxon>Actinomycetota</taxon>
        <taxon>Actinomycetes</taxon>
        <taxon>Mycobacteriales</taxon>
        <taxon>Nocardiaceae</taxon>
        <taxon>Rhodococcus</taxon>
    </lineage>
</organism>
<dbReference type="EMBL" id="PUIO01000030">
    <property type="protein sequence ID" value="PQP22613.1"/>
    <property type="molecule type" value="Genomic_DNA"/>
</dbReference>
<sequence>MATTTPPPIADMRNQGIRDDELVTIAATTRRLWRIHPTDGAHVLPWHGFRTHGPLLRFDHHPRPRADHPKRGIWYGASSPRGALAEVFQETRAIDRFHRAPYLSALTLDRPLTLLDLGGFSGGTWPTRLGCNHSLDSGPHSHSQAWSRTIHRAYPNLDGIAYRGRFAGELCVALFEHAADAFPTNPALSLPLSHVGLARRIDSAAVELGYRVV</sequence>
<evidence type="ECO:0000259" key="1">
    <source>
        <dbReference type="SMART" id="SM00953"/>
    </source>
</evidence>
<dbReference type="Pfam" id="PF08808">
    <property type="entry name" value="RES"/>
    <property type="match status" value="1"/>
</dbReference>
<feature type="domain" description="RES" evidence="1">
    <location>
        <begin position="49"/>
        <end position="186"/>
    </location>
</feature>
<dbReference type="AlphaFoldDB" id="A0A2S8J6K6"/>
<dbReference type="SMART" id="SM00953">
    <property type="entry name" value="RES"/>
    <property type="match status" value="1"/>
</dbReference>
<gene>
    <name evidence="2" type="ORF">C5613_23490</name>
</gene>
<name>A0A2S8J6K6_RHOOP</name>
<protein>
    <recommendedName>
        <fullName evidence="1">RES domain-containing protein</fullName>
    </recommendedName>
</protein>
<evidence type="ECO:0000313" key="3">
    <source>
        <dbReference type="Proteomes" id="UP000239290"/>
    </source>
</evidence>
<dbReference type="RefSeq" id="WP_105417987.1">
    <property type="nucleotide sequence ID" value="NZ_PUIO01000030.1"/>
</dbReference>
<proteinExistence type="predicted"/>
<evidence type="ECO:0000313" key="2">
    <source>
        <dbReference type="EMBL" id="PQP22613.1"/>
    </source>
</evidence>
<comment type="caution">
    <text evidence="2">The sequence shown here is derived from an EMBL/GenBank/DDBJ whole genome shotgun (WGS) entry which is preliminary data.</text>
</comment>